<proteinExistence type="predicted"/>
<organism evidence="2 3">
    <name type="scientific">Horticoccus luteus</name>
    <dbReference type="NCBI Taxonomy" id="2862869"/>
    <lineage>
        <taxon>Bacteria</taxon>
        <taxon>Pseudomonadati</taxon>
        <taxon>Verrucomicrobiota</taxon>
        <taxon>Opitutia</taxon>
        <taxon>Opitutales</taxon>
        <taxon>Opitutaceae</taxon>
        <taxon>Horticoccus</taxon>
    </lineage>
</organism>
<protein>
    <recommendedName>
        <fullName evidence="4">Beta-xylosidase C-terminal Concanavalin A-like domain-containing protein</fullName>
    </recommendedName>
</protein>
<dbReference type="RefSeq" id="WP_220160979.1">
    <property type="nucleotide sequence ID" value="NZ_CP080507.1"/>
</dbReference>
<feature type="chain" id="PRO_5034353917" description="Beta-xylosidase C-terminal Concanavalin A-like domain-containing protein" evidence="1">
    <location>
        <begin position="21"/>
        <end position="233"/>
    </location>
</feature>
<sequence>MAFRSTLFVLLTLASAASLAAETSYQWTFNDQPGTALTKVGGPVSWSNDLDQTATTGRGTLRIRRGHSTTPNTFAPLPAAWAQQPLWLVVRVRGWNLSGKSPELVRLGFSSSDHEKTPSVVAQIKIAREDDAVRLSAEATGGGTNLAPVALRGAISNRTVIVVLHLDPGARTYDVNFRIEGASWQQLGAGTIADGRAPQFLRLGVSGPFDTKRAEYFDLDDLLVTTVKPADLP</sequence>
<dbReference type="AlphaFoldDB" id="A0A8F9XG61"/>
<feature type="signal peptide" evidence="1">
    <location>
        <begin position="1"/>
        <end position="20"/>
    </location>
</feature>
<keyword evidence="1" id="KW-0732">Signal</keyword>
<evidence type="ECO:0000313" key="2">
    <source>
        <dbReference type="EMBL" id="QYM77875.1"/>
    </source>
</evidence>
<dbReference type="EMBL" id="CP080507">
    <property type="protein sequence ID" value="QYM77875.1"/>
    <property type="molecule type" value="Genomic_DNA"/>
</dbReference>
<reference evidence="2" key="1">
    <citation type="submission" date="2021-08" db="EMBL/GenBank/DDBJ databases">
        <title>Genome of a novel bacterium of the phylum Verrucomicrobia, Oleiharenicola sp. KSB-15.</title>
        <authorList>
            <person name="Chung J.-H."/>
            <person name="Ahn J.-H."/>
            <person name="Yoon Y."/>
            <person name="Kim D.-Y."/>
            <person name="An S.-H."/>
            <person name="Park I."/>
            <person name="Yeon J."/>
        </authorList>
    </citation>
    <scope>NUCLEOTIDE SEQUENCE</scope>
    <source>
        <strain evidence="2">KSB-15</strain>
    </source>
</reference>
<accession>A0A8F9XG61</accession>
<gene>
    <name evidence="2" type="ORF">K0B96_11150</name>
</gene>
<evidence type="ECO:0008006" key="4">
    <source>
        <dbReference type="Google" id="ProtNLM"/>
    </source>
</evidence>
<keyword evidence="3" id="KW-1185">Reference proteome</keyword>
<name>A0A8F9XG61_9BACT</name>
<evidence type="ECO:0000256" key="1">
    <source>
        <dbReference type="SAM" id="SignalP"/>
    </source>
</evidence>
<dbReference type="Proteomes" id="UP000825051">
    <property type="component" value="Chromosome"/>
</dbReference>
<dbReference type="KEGG" id="ole:K0B96_11150"/>
<evidence type="ECO:0000313" key="3">
    <source>
        <dbReference type="Proteomes" id="UP000825051"/>
    </source>
</evidence>